<evidence type="ECO:0000313" key="3">
    <source>
        <dbReference type="Proteomes" id="UP000054783"/>
    </source>
</evidence>
<reference evidence="2 3" key="1">
    <citation type="submission" date="2015-01" db="EMBL/GenBank/DDBJ databases">
        <title>Evolution of Trichinella species and genotypes.</title>
        <authorList>
            <person name="Korhonen P.K."/>
            <person name="Edoardo P."/>
            <person name="Giuseppe L.R."/>
            <person name="Gasser R.B."/>
        </authorList>
    </citation>
    <scope>NUCLEOTIDE SEQUENCE [LARGE SCALE GENOMIC DNA]</scope>
    <source>
        <strain evidence="2">ISS2496</strain>
    </source>
</reference>
<protein>
    <submittedName>
        <fullName evidence="2">Uncharacterized protein</fullName>
    </submittedName>
</protein>
<sequence length="30" mass="3569">MIYKVKTNVKKSEDADDTNQITDRTKQNKR</sequence>
<gene>
    <name evidence="2" type="ORF">T12_6826</name>
</gene>
<dbReference type="AlphaFoldDB" id="A0A0V0YQT7"/>
<accession>A0A0V0YQT7</accession>
<evidence type="ECO:0000256" key="1">
    <source>
        <dbReference type="SAM" id="MobiDB-lite"/>
    </source>
</evidence>
<dbReference type="Proteomes" id="UP000054783">
    <property type="component" value="Unassembled WGS sequence"/>
</dbReference>
<proteinExistence type="predicted"/>
<dbReference type="EMBL" id="JYDQ01003766">
    <property type="protein sequence ID" value="KRY02496.1"/>
    <property type="molecule type" value="Genomic_DNA"/>
</dbReference>
<comment type="caution">
    <text evidence="2">The sequence shown here is derived from an EMBL/GenBank/DDBJ whole genome shotgun (WGS) entry which is preliminary data.</text>
</comment>
<evidence type="ECO:0000313" key="2">
    <source>
        <dbReference type="EMBL" id="KRY02496.1"/>
    </source>
</evidence>
<name>A0A0V0YQT7_9BILA</name>
<feature type="region of interest" description="Disordered" evidence="1">
    <location>
        <begin position="1"/>
        <end position="30"/>
    </location>
</feature>
<organism evidence="2 3">
    <name type="scientific">Trichinella patagoniensis</name>
    <dbReference type="NCBI Taxonomy" id="990121"/>
    <lineage>
        <taxon>Eukaryota</taxon>
        <taxon>Metazoa</taxon>
        <taxon>Ecdysozoa</taxon>
        <taxon>Nematoda</taxon>
        <taxon>Enoplea</taxon>
        <taxon>Dorylaimia</taxon>
        <taxon>Trichinellida</taxon>
        <taxon>Trichinellidae</taxon>
        <taxon>Trichinella</taxon>
    </lineage>
</organism>
<keyword evidence="3" id="KW-1185">Reference proteome</keyword>